<dbReference type="Gene3D" id="3.90.1150.10">
    <property type="entry name" value="Aspartate Aminotransferase, domain 1"/>
    <property type="match status" value="1"/>
</dbReference>
<dbReference type="Gene3D" id="3.40.640.10">
    <property type="entry name" value="Type I PLP-dependent aspartate aminotransferase-like (Major domain)"/>
    <property type="match status" value="1"/>
</dbReference>
<comment type="caution">
    <text evidence="4">The sequence shown here is derived from an EMBL/GenBank/DDBJ whole genome shotgun (WGS) entry which is preliminary data.</text>
</comment>
<dbReference type="InterPro" id="IPR005814">
    <property type="entry name" value="Aminotrans_3"/>
</dbReference>
<reference evidence="4" key="1">
    <citation type="submission" date="2022-12" db="EMBL/GenBank/DDBJ databases">
        <title>Bacterial isolates from different developmental stages of Nematostella vectensis.</title>
        <authorList>
            <person name="Fraune S."/>
        </authorList>
    </citation>
    <scope>NUCLEOTIDE SEQUENCE</scope>
    <source>
        <strain evidence="4">G21630-S1</strain>
    </source>
</reference>
<keyword evidence="5" id="KW-1185">Reference proteome</keyword>
<gene>
    <name evidence="4" type="ORF">O4H49_09805</name>
</gene>
<evidence type="ECO:0000313" key="5">
    <source>
        <dbReference type="Proteomes" id="UP001069802"/>
    </source>
</evidence>
<comment type="cofactor">
    <cofactor evidence="1">
        <name>pyridoxal 5'-phosphate</name>
        <dbReference type="ChEBI" id="CHEBI:597326"/>
    </cofactor>
</comment>
<protein>
    <submittedName>
        <fullName evidence="4">Aminotransferase class III-fold pyridoxal phosphate-dependent enzyme</fullName>
    </submittedName>
</protein>
<dbReference type="GO" id="GO:0008483">
    <property type="term" value="F:transaminase activity"/>
    <property type="evidence" value="ECO:0007669"/>
    <property type="project" value="UniProtKB-KW"/>
</dbReference>
<evidence type="ECO:0000256" key="3">
    <source>
        <dbReference type="RuleBase" id="RU003560"/>
    </source>
</evidence>
<accession>A0ABT4LL31</accession>
<dbReference type="RefSeq" id="WP_269423252.1">
    <property type="nucleotide sequence ID" value="NZ_JAPWGY010000003.1"/>
</dbReference>
<dbReference type="EMBL" id="JAPWGY010000003">
    <property type="protein sequence ID" value="MCZ4281071.1"/>
    <property type="molecule type" value="Genomic_DNA"/>
</dbReference>
<dbReference type="PANTHER" id="PTHR43713:SF3">
    <property type="entry name" value="GLUTAMATE-1-SEMIALDEHYDE 2,1-AMINOMUTASE 1, CHLOROPLASTIC-RELATED"/>
    <property type="match status" value="1"/>
</dbReference>
<evidence type="ECO:0000313" key="4">
    <source>
        <dbReference type="EMBL" id="MCZ4281071.1"/>
    </source>
</evidence>
<organism evidence="4 5">
    <name type="scientific">Kiloniella laminariae</name>
    <dbReference type="NCBI Taxonomy" id="454162"/>
    <lineage>
        <taxon>Bacteria</taxon>
        <taxon>Pseudomonadati</taxon>
        <taxon>Pseudomonadota</taxon>
        <taxon>Alphaproteobacteria</taxon>
        <taxon>Rhodospirillales</taxon>
        <taxon>Kiloniellaceae</taxon>
        <taxon>Kiloniella</taxon>
    </lineage>
</organism>
<dbReference type="Pfam" id="PF00202">
    <property type="entry name" value="Aminotran_3"/>
    <property type="match status" value="1"/>
</dbReference>
<evidence type="ECO:0000256" key="2">
    <source>
        <dbReference type="ARBA" id="ARBA00022898"/>
    </source>
</evidence>
<dbReference type="SUPFAM" id="SSF53383">
    <property type="entry name" value="PLP-dependent transferases"/>
    <property type="match status" value="1"/>
</dbReference>
<comment type="similarity">
    <text evidence="3">Belongs to the class-III pyridoxal-phosphate-dependent aminotransferase family.</text>
</comment>
<dbReference type="InterPro" id="IPR015424">
    <property type="entry name" value="PyrdxlP-dep_Trfase"/>
</dbReference>
<keyword evidence="4" id="KW-0808">Transferase</keyword>
<name>A0ABT4LL31_9PROT</name>
<dbReference type="PANTHER" id="PTHR43713">
    <property type="entry name" value="GLUTAMATE-1-SEMIALDEHYDE 2,1-AMINOMUTASE"/>
    <property type="match status" value="1"/>
</dbReference>
<keyword evidence="4" id="KW-0032">Aminotransferase</keyword>
<sequence length="437" mass="48044">MRSLTKSNAQFKKALKKLPLGVASNFRYWGDDKTIYVKQGKGARFSDLDDNQYIDYRMGYGPGILGYADDRVDAAAIEGMKVGGVFALATELEYTVANRISQMVPAAELVRFSNSGTEAVMAALRIARGYTGKDSYIIIEGGYHGLFDAALWYTPMEDWVEGQGDPELVPYSDGVPQMLKKLIHTVPLNDANKLEDVLKKHGSDIGALLIEPIMGNCCSIAANAEYIHQVRELCDHYGVVMIIDEVKTGFRVAKGGVQELYGVKADLCTFAKAVANGYPISIVAGREEIMRKVGNGIAHGGTYTAHSVSLAAANKTLEILDETSALEDIANFGLDMQKGISEILDSRNIAHSFSGHPSMGGLFFNEHPPVNYRSWKKSDYSFYDTMAQHLHELGILCEPDSREPWFISAAHDKSCLVETLNKFEKAVDQTCEQLKVA</sequence>
<evidence type="ECO:0000256" key="1">
    <source>
        <dbReference type="ARBA" id="ARBA00001933"/>
    </source>
</evidence>
<proteinExistence type="inferred from homology"/>
<dbReference type="Proteomes" id="UP001069802">
    <property type="component" value="Unassembled WGS sequence"/>
</dbReference>
<keyword evidence="2 3" id="KW-0663">Pyridoxal phosphate</keyword>
<dbReference type="InterPro" id="IPR015422">
    <property type="entry name" value="PyrdxlP-dep_Trfase_small"/>
</dbReference>
<dbReference type="InterPro" id="IPR015421">
    <property type="entry name" value="PyrdxlP-dep_Trfase_major"/>
</dbReference>